<dbReference type="InterPro" id="IPR036661">
    <property type="entry name" value="Luciferase-like_sf"/>
</dbReference>
<dbReference type="STRING" id="589385.SAMN05421504_108255"/>
<dbReference type="Pfam" id="PF00296">
    <property type="entry name" value="Bac_luciferase"/>
    <property type="match status" value="1"/>
</dbReference>
<evidence type="ECO:0000313" key="6">
    <source>
        <dbReference type="EMBL" id="SDZ01368.1"/>
    </source>
</evidence>
<evidence type="ECO:0000256" key="3">
    <source>
        <dbReference type="ARBA" id="ARBA00023002"/>
    </source>
</evidence>
<protein>
    <submittedName>
        <fullName evidence="6">Luciferase-like monooxygenase</fullName>
    </submittedName>
</protein>
<dbReference type="InterPro" id="IPR051260">
    <property type="entry name" value="Diverse_substr_monoxygenases"/>
</dbReference>
<sequence length="271" mass="29525">MHLGIAIDGEFSLAEYANLARRAENAKLDFVSLGDSGVADPVTVLAGIAPLTSAIGLLATVGTTFTEPYTVSKSIATLDHVSHGRAGWRVRVSADEVARYGRVPAADPLAEAAEFVEVVTRLWDSWEDGAEIRDRGTGRFLDRAKLHRLDHEGRYFSVRGPAVIPRPPQGRPVIVDGPGADMVFVKDFGSVGGRTILEVPVSFEDSARQLADDLIRWHGLVDGFHLLPATLPDTLDWFAGEVVPILMARGAFRTEYRGTHFRDRLVRSEAA</sequence>
<dbReference type="OrthoDB" id="9135350at2"/>
<evidence type="ECO:0000256" key="1">
    <source>
        <dbReference type="ARBA" id="ARBA00022630"/>
    </source>
</evidence>
<dbReference type="InterPro" id="IPR011251">
    <property type="entry name" value="Luciferase-like_dom"/>
</dbReference>
<reference evidence="6 7" key="1">
    <citation type="submission" date="2016-10" db="EMBL/GenBank/DDBJ databases">
        <authorList>
            <person name="de Groot N.N."/>
        </authorList>
    </citation>
    <scope>NUCLEOTIDE SEQUENCE [LARGE SCALE GENOMIC DNA]</scope>
    <source>
        <strain evidence="6 7">CPCC 202699</strain>
    </source>
</reference>
<dbReference type="EMBL" id="FNON01000008">
    <property type="protein sequence ID" value="SDZ01368.1"/>
    <property type="molecule type" value="Genomic_DNA"/>
</dbReference>
<evidence type="ECO:0000256" key="4">
    <source>
        <dbReference type="ARBA" id="ARBA00023033"/>
    </source>
</evidence>
<dbReference type="AlphaFoldDB" id="A0A1H3PK82"/>
<dbReference type="PANTHER" id="PTHR30011">
    <property type="entry name" value="ALKANESULFONATE MONOOXYGENASE-RELATED"/>
    <property type="match status" value="1"/>
</dbReference>
<keyword evidence="3" id="KW-0560">Oxidoreductase</keyword>
<dbReference type="SUPFAM" id="SSF51679">
    <property type="entry name" value="Bacterial luciferase-like"/>
    <property type="match status" value="1"/>
</dbReference>
<dbReference type="RefSeq" id="WP_091295709.1">
    <property type="nucleotide sequence ID" value="NZ_FNON01000008.1"/>
</dbReference>
<dbReference type="Proteomes" id="UP000199515">
    <property type="component" value="Unassembled WGS sequence"/>
</dbReference>
<gene>
    <name evidence="6" type="ORF">SAMN05421504_108255</name>
</gene>
<dbReference type="GO" id="GO:0004497">
    <property type="term" value="F:monooxygenase activity"/>
    <property type="evidence" value="ECO:0007669"/>
    <property type="project" value="UniProtKB-KW"/>
</dbReference>
<keyword evidence="1" id="KW-0285">Flavoprotein</keyword>
<evidence type="ECO:0000256" key="2">
    <source>
        <dbReference type="ARBA" id="ARBA00022643"/>
    </source>
</evidence>
<keyword evidence="4 6" id="KW-0503">Monooxygenase</keyword>
<dbReference type="PANTHER" id="PTHR30011:SF16">
    <property type="entry name" value="C2H2 FINGER DOMAIN TRANSCRIPTION FACTOR (EUROFUNG)-RELATED"/>
    <property type="match status" value="1"/>
</dbReference>
<name>A0A1H3PK82_9PSEU</name>
<evidence type="ECO:0000259" key="5">
    <source>
        <dbReference type="Pfam" id="PF00296"/>
    </source>
</evidence>
<organism evidence="6 7">
    <name type="scientific">Amycolatopsis xylanica</name>
    <dbReference type="NCBI Taxonomy" id="589385"/>
    <lineage>
        <taxon>Bacteria</taxon>
        <taxon>Bacillati</taxon>
        <taxon>Actinomycetota</taxon>
        <taxon>Actinomycetes</taxon>
        <taxon>Pseudonocardiales</taxon>
        <taxon>Pseudonocardiaceae</taxon>
        <taxon>Amycolatopsis</taxon>
    </lineage>
</organism>
<feature type="domain" description="Luciferase-like" evidence="5">
    <location>
        <begin position="9"/>
        <end position="183"/>
    </location>
</feature>
<evidence type="ECO:0000313" key="7">
    <source>
        <dbReference type="Proteomes" id="UP000199515"/>
    </source>
</evidence>
<keyword evidence="7" id="KW-1185">Reference proteome</keyword>
<accession>A0A1H3PK82</accession>
<keyword evidence="2" id="KW-0288">FMN</keyword>
<dbReference type="Gene3D" id="3.20.20.30">
    <property type="entry name" value="Luciferase-like domain"/>
    <property type="match status" value="2"/>
</dbReference>
<dbReference type="GO" id="GO:0016705">
    <property type="term" value="F:oxidoreductase activity, acting on paired donors, with incorporation or reduction of molecular oxygen"/>
    <property type="evidence" value="ECO:0007669"/>
    <property type="project" value="InterPro"/>
</dbReference>
<proteinExistence type="predicted"/>